<comment type="caution">
    <text evidence="2">The sequence shown here is derived from an EMBL/GenBank/DDBJ whole genome shotgun (WGS) entry which is preliminary data.</text>
</comment>
<name>A0A6V7WJM0_MELEN</name>
<keyword evidence="1" id="KW-0472">Membrane</keyword>
<dbReference type="InterPro" id="IPR045860">
    <property type="entry name" value="Snake_toxin-like_sf"/>
</dbReference>
<feature type="transmembrane region" description="Helical" evidence="1">
    <location>
        <begin position="12"/>
        <end position="28"/>
    </location>
</feature>
<evidence type="ECO:0000313" key="2">
    <source>
        <dbReference type="EMBL" id="CAD2187202.1"/>
    </source>
</evidence>
<dbReference type="Proteomes" id="UP000580250">
    <property type="component" value="Unassembled WGS sequence"/>
</dbReference>
<reference evidence="2 3" key="1">
    <citation type="submission" date="2020-08" db="EMBL/GenBank/DDBJ databases">
        <authorList>
            <person name="Koutsovoulos G."/>
            <person name="Danchin GJ E."/>
        </authorList>
    </citation>
    <scope>NUCLEOTIDE SEQUENCE [LARGE SCALE GENOMIC DNA]</scope>
</reference>
<evidence type="ECO:0000256" key="1">
    <source>
        <dbReference type="SAM" id="Phobius"/>
    </source>
</evidence>
<evidence type="ECO:0000313" key="3">
    <source>
        <dbReference type="Proteomes" id="UP000580250"/>
    </source>
</evidence>
<organism evidence="2 3">
    <name type="scientific">Meloidogyne enterolobii</name>
    <name type="common">Root-knot nematode worm</name>
    <name type="synonym">Meloidogyne mayaguensis</name>
    <dbReference type="NCBI Taxonomy" id="390850"/>
    <lineage>
        <taxon>Eukaryota</taxon>
        <taxon>Metazoa</taxon>
        <taxon>Ecdysozoa</taxon>
        <taxon>Nematoda</taxon>
        <taxon>Chromadorea</taxon>
        <taxon>Rhabditida</taxon>
        <taxon>Tylenchina</taxon>
        <taxon>Tylenchomorpha</taxon>
        <taxon>Tylenchoidea</taxon>
        <taxon>Meloidogynidae</taxon>
        <taxon>Meloidogyninae</taxon>
        <taxon>Meloidogyne</taxon>
    </lineage>
</organism>
<keyword evidence="1" id="KW-1133">Transmembrane helix</keyword>
<feature type="transmembrane region" description="Helical" evidence="1">
    <location>
        <begin position="126"/>
        <end position="145"/>
    </location>
</feature>
<accession>A0A6V7WJM0</accession>
<keyword evidence="1" id="KW-0812">Transmembrane</keyword>
<dbReference type="OrthoDB" id="5863622at2759"/>
<proteinExistence type="predicted"/>
<sequence length="146" mass="16635">MLLKYFLNIYKNFIKFILIIFLLINLFAQKVISDRLGHITCYKNNGFDLGIEEVRCSPSFPSSPTYCLKANVYDGRVVRDCATLAQCPQGNACSPINYEEDGTTDFVCCCQDDLCNSSMNDFKNNYLLLFSILTIITFVITCQIIF</sequence>
<dbReference type="AlphaFoldDB" id="A0A6V7WJM0"/>
<protein>
    <submittedName>
        <fullName evidence="2">Uncharacterized protein</fullName>
    </submittedName>
</protein>
<gene>
    <name evidence="2" type="ORF">MENT_LOCUS39769</name>
</gene>
<dbReference type="EMBL" id="CAJEWN010000627">
    <property type="protein sequence ID" value="CAD2187202.1"/>
    <property type="molecule type" value="Genomic_DNA"/>
</dbReference>
<dbReference type="SUPFAM" id="SSF57302">
    <property type="entry name" value="Snake toxin-like"/>
    <property type="match status" value="1"/>
</dbReference>